<evidence type="ECO:0000313" key="3">
    <source>
        <dbReference type="EMBL" id="GAA4031006.1"/>
    </source>
</evidence>
<evidence type="ECO:0000256" key="1">
    <source>
        <dbReference type="SAM" id="MobiDB-lite"/>
    </source>
</evidence>
<dbReference type="InterPro" id="IPR029476">
    <property type="entry name" value="DNase_NucA_NucB"/>
</dbReference>
<accession>A0ABP7TTE5</accession>
<proteinExistence type="predicted"/>
<dbReference type="Pfam" id="PF14040">
    <property type="entry name" value="DNase_NucA_NucB"/>
    <property type="match status" value="1"/>
</dbReference>
<keyword evidence="4" id="KW-1185">Reference proteome</keyword>
<dbReference type="Proteomes" id="UP001500456">
    <property type="component" value="Unassembled WGS sequence"/>
</dbReference>
<organism evidence="3 4">
    <name type="scientific">Streptomyces plumbiresistens</name>
    <dbReference type="NCBI Taxonomy" id="511811"/>
    <lineage>
        <taxon>Bacteria</taxon>
        <taxon>Bacillati</taxon>
        <taxon>Actinomycetota</taxon>
        <taxon>Actinomycetes</taxon>
        <taxon>Kitasatosporales</taxon>
        <taxon>Streptomycetaceae</taxon>
        <taxon>Streptomyces</taxon>
    </lineage>
</organism>
<sequence length="445" mass="47532">MSANSAHADEATDYLTVESYVQPLNASPLTTADVEAPNGLARLRALQTEDALSPVLPHEVIGEAKSAAPLATEESAQPSAPDRPALQSDGVSASAVILPEPSHTMTMAECIRELGTKEFYVKSRYAVCSGRQFGQVWLENGKPVGESHFDVVVIGTIPKNSRDMTATYHYTDFTAKGKNGATAMGVTTSAAIPQTWPSSAAILRGGTLPSTKTWAQLVTGLTNEHTITALSGQAGTLGDTRMIAAVYQPSIKLVAPPGWGSQPFTGGNIFMFPPRWDEAGYLSASTVGGAAVFSVLPTLKYSTAASAPEREAALHIKKAFTTPHLTLPPLATKRLAGQTADDPLTRLFHDTKRRQQNRDRSVYACEKHYGANYTDGGKECDEFPFASTYQGAAGYRDDPLQDGNNFSVMAIDGTSNRAGGNLLSQFYLLNRLIDGPDDGFLVKID</sequence>
<evidence type="ECO:0000313" key="4">
    <source>
        <dbReference type="Proteomes" id="UP001500456"/>
    </source>
</evidence>
<evidence type="ECO:0000259" key="2">
    <source>
        <dbReference type="Pfam" id="PF14040"/>
    </source>
</evidence>
<name>A0ABP7TTE5_9ACTN</name>
<feature type="region of interest" description="Disordered" evidence="1">
    <location>
        <begin position="68"/>
        <end position="89"/>
    </location>
</feature>
<reference evidence="4" key="1">
    <citation type="journal article" date="2019" name="Int. J. Syst. Evol. Microbiol.">
        <title>The Global Catalogue of Microorganisms (GCM) 10K type strain sequencing project: providing services to taxonomists for standard genome sequencing and annotation.</title>
        <authorList>
            <consortium name="The Broad Institute Genomics Platform"/>
            <consortium name="The Broad Institute Genome Sequencing Center for Infectious Disease"/>
            <person name="Wu L."/>
            <person name="Ma J."/>
        </authorList>
    </citation>
    <scope>NUCLEOTIDE SEQUENCE [LARGE SCALE GENOMIC DNA]</scope>
    <source>
        <strain evidence="4">JCM 16924</strain>
    </source>
</reference>
<comment type="caution">
    <text evidence="3">The sequence shown here is derived from an EMBL/GenBank/DDBJ whole genome shotgun (WGS) entry which is preliminary data.</text>
</comment>
<feature type="domain" description="Deoxyribonuclease NucA/NucB" evidence="2">
    <location>
        <begin position="351"/>
        <end position="434"/>
    </location>
</feature>
<gene>
    <name evidence="3" type="ORF">GCM10022232_91170</name>
</gene>
<protein>
    <recommendedName>
        <fullName evidence="2">Deoxyribonuclease NucA/NucB domain-containing protein</fullName>
    </recommendedName>
</protein>
<dbReference type="EMBL" id="BAAAZX010000052">
    <property type="protein sequence ID" value="GAA4031006.1"/>
    <property type="molecule type" value="Genomic_DNA"/>
</dbReference>